<accession>A0A4Y7PG17</accession>
<reference evidence="1 2" key="1">
    <citation type="submission" date="2018-06" db="EMBL/GenBank/DDBJ databases">
        <title>A transcriptomic atlas of mushroom development highlights an independent origin of complex multicellularity.</title>
        <authorList>
            <consortium name="DOE Joint Genome Institute"/>
            <person name="Krizsan K."/>
            <person name="Almasi E."/>
            <person name="Merenyi Z."/>
            <person name="Sahu N."/>
            <person name="Viragh M."/>
            <person name="Koszo T."/>
            <person name="Mondo S."/>
            <person name="Kiss B."/>
            <person name="Balint B."/>
            <person name="Kues U."/>
            <person name="Barry K."/>
            <person name="Hegedus J.C."/>
            <person name="Henrissat B."/>
            <person name="Johnson J."/>
            <person name="Lipzen A."/>
            <person name="Ohm R."/>
            <person name="Nagy I."/>
            <person name="Pangilinan J."/>
            <person name="Yan J."/>
            <person name="Xiong Y."/>
            <person name="Grigoriev I.V."/>
            <person name="Hibbett D.S."/>
            <person name="Nagy L.G."/>
        </authorList>
    </citation>
    <scope>NUCLEOTIDE SEQUENCE [LARGE SCALE GENOMIC DNA]</scope>
    <source>
        <strain evidence="1 2">SZMC22713</strain>
    </source>
</reference>
<dbReference type="EMBL" id="ML170412">
    <property type="protein sequence ID" value="TDL13991.1"/>
    <property type="molecule type" value="Genomic_DNA"/>
</dbReference>
<feature type="non-terminal residue" evidence="1">
    <location>
        <position position="797"/>
    </location>
</feature>
<proteinExistence type="predicted"/>
<sequence>PPIPLESYPKPEYNVHLTRKITVNVLYRHKKGSLVEYPETMSGGSIGHIFELDPDNWNLPKHDFAYSLGLPRGRGGSDAKGMHIKVLTDRTGETVPCHAYHDTCQGCRVCPNSDMKMAVTPHTKASREALQERLKHDVGTRKRLSSPARIIFDRTVGLMSALRKYGCGAKDIEETRDSDETVVRRDAAETLLEFSRGKKTLHMLCQGRLIFEYDKKGRPLIRCKHFDSTGTRDHLIIYAIGNGTYDLEYLEALFNEDEDEIMQLENAAREQGFGPRAICSTIANSSSVRTHCPLDHRMADGSLAQMEMVKLQCNSTFRTYVPLKEFRKECPFVLVVCSGHHTHPIPLPSNTPAIIRYEVFNLLRSLDMDLPDTTPRRFLRHPIINSYLRRVLPNVPQPMLSDLHISLANRDHLRAYIKQVKLSCFPRGTGWEGLISLREEDSLVTSVGQKYVRYMEEISDGPLISNDDDDTGVPGSPLRIVFCMCAEQSHRLTDAQYLQSDISFRRIVGFKEFELGGWDKLNKCSIIYCRVYLNRQSALAHQMIFQKLDEIVKLDTGQRLLWRHIHGDGIDDFVGILHWTADQHRGQAKGNALTILSFTCADFSLGLGLYLQKVAAEYPQKHNLHEPHRLLMDLSPYEHLLRLFRLCTVHIYRNIKSNAAPEDVKNLMRGLVCLRHDDWDGTIKEICEKGGKPAVDWVNDKIQSQFAFPAMCWEKSFIPMKIWQVGESTSNLIETAHADINREGTSCTLLGGVKRGEFFDILKLRSLKAQEESGISRSYNTHDSSELELRRLKRTRK</sequence>
<evidence type="ECO:0000313" key="1">
    <source>
        <dbReference type="EMBL" id="TDL13991.1"/>
    </source>
</evidence>
<evidence type="ECO:0000313" key="2">
    <source>
        <dbReference type="Proteomes" id="UP000294933"/>
    </source>
</evidence>
<dbReference type="VEuPathDB" id="FungiDB:BD410DRAFT_684726"/>
<name>A0A4Y7PG17_9AGAM</name>
<dbReference type="Proteomes" id="UP000294933">
    <property type="component" value="Unassembled WGS sequence"/>
</dbReference>
<dbReference type="OrthoDB" id="3268409at2759"/>
<protein>
    <submittedName>
        <fullName evidence="1">Uncharacterized protein</fullName>
    </submittedName>
</protein>
<gene>
    <name evidence="1" type="ORF">BD410DRAFT_684726</name>
</gene>
<keyword evidence="2" id="KW-1185">Reference proteome</keyword>
<dbReference type="AlphaFoldDB" id="A0A4Y7PG17"/>
<organism evidence="1 2">
    <name type="scientific">Rickenella mellea</name>
    <dbReference type="NCBI Taxonomy" id="50990"/>
    <lineage>
        <taxon>Eukaryota</taxon>
        <taxon>Fungi</taxon>
        <taxon>Dikarya</taxon>
        <taxon>Basidiomycota</taxon>
        <taxon>Agaricomycotina</taxon>
        <taxon>Agaricomycetes</taxon>
        <taxon>Hymenochaetales</taxon>
        <taxon>Rickenellaceae</taxon>
        <taxon>Rickenella</taxon>
    </lineage>
</organism>
<feature type="non-terminal residue" evidence="1">
    <location>
        <position position="1"/>
    </location>
</feature>